<dbReference type="Pfam" id="PF04608">
    <property type="entry name" value="PgpA"/>
    <property type="match status" value="1"/>
</dbReference>
<dbReference type="PANTHER" id="PTHR36305:SF1">
    <property type="entry name" value="PHOSPHATIDYLGLYCEROPHOSPHATASE A"/>
    <property type="match status" value="1"/>
</dbReference>
<dbReference type="CDD" id="cd06971">
    <property type="entry name" value="PgpA"/>
    <property type="match status" value="1"/>
</dbReference>
<protein>
    <submittedName>
        <fullName evidence="3">Phosphatidylglycerophosphatase A</fullName>
    </submittedName>
</protein>
<dbReference type="GO" id="GO:0006629">
    <property type="term" value="P:lipid metabolic process"/>
    <property type="evidence" value="ECO:0007669"/>
    <property type="project" value="InterPro"/>
</dbReference>
<dbReference type="EMBL" id="PCXO01000007">
    <property type="protein sequence ID" value="PIR41331.1"/>
    <property type="molecule type" value="Genomic_DNA"/>
</dbReference>
<reference evidence="3 4" key="1">
    <citation type="submission" date="2017-09" db="EMBL/GenBank/DDBJ databases">
        <title>Depth-based differentiation of microbial function through sediment-hosted aquifers and enrichment of novel symbionts in the deep terrestrial subsurface.</title>
        <authorList>
            <person name="Probst A.J."/>
            <person name="Ladd B."/>
            <person name="Jarett J.K."/>
            <person name="Geller-Mcgrath D.E."/>
            <person name="Sieber C.M."/>
            <person name="Emerson J.B."/>
            <person name="Anantharaman K."/>
            <person name="Thomas B.C."/>
            <person name="Malmstrom R."/>
            <person name="Stieglmeier M."/>
            <person name="Klingl A."/>
            <person name="Woyke T."/>
            <person name="Ryan C.M."/>
            <person name="Banfield J.F."/>
        </authorList>
    </citation>
    <scope>NUCLEOTIDE SEQUENCE [LARGE SCALE GENOMIC DNA]</scope>
    <source>
        <strain evidence="3">CG10_big_fil_rev_8_21_14_0_10_46_23</strain>
    </source>
</reference>
<name>A0A2H0R476_9BACT</name>
<dbReference type="AlphaFoldDB" id="A0A2H0R476"/>
<evidence type="ECO:0000256" key="1">
    <source>
        <dbReference type="SAM" id="Phobius"/>
    </source>
</evidence>
<dbReference type="PANTHER" id="PTHR36305">
    <property type="entry name" value="PHOSPHATIDYLGLYCEROPHOSPHATASE A"/>
    <property type="match status" value="1"/>
</dbReference>
<evidence type="ECO:0000259" key="2">
    <source>
        <dbReference type="Pfam" id="PF04608"/>
    </source>
</evidence>
<organism evidence="3 4">
    <name type="scientific">Candidatus Yanofskybacteria bacterium CG10_big_fil_rev_8_21_14_0_10_46_23</name>
    <dbReference type="NCBI Taxonomy" id="1975098"/>
    <lineage>
        <taxon>Bacteria</taxon>
        <taxon>Candidatus Yanofskyibacteriota</taxon>
    </lineage>
</organism>
<sequence>MVAVFTHQQERVGMSSSYTEVKPWTLATSDWRHFLSMGCGSGCLPWVPGTWGTLPAVFLFWLVSGLPIWALVAITAAMFFMGALLTIHTAKAMGRKDPGNIVWDEWVGYFVTVLFVPHSWGYLWLGFLFFRLFDWFKVIPVTEAERRTKDGWAIMLDDVVAGILAWGGIIVLREFGGIGLALYFTAWGTWYLDVWKDEHAANA</sequence>
<dbReference type="GO" id="GO:0008962">
    <property type="term" value="F:phosphatidylglycerophosphatase activity"/>
    <property type="evidence" value="ECO:0007669"/>
    <property type="project" value="InterPro"/>
</dbReference>
<dbReference type="Proteomes" id="UP000230232">
    <property type="component" value="Unassembled WGS sequence"/>
</dbReference>
<feature type="transmembrane region" description="Helical" evidence="1">
    <location>
        <begin position="106"/>
        <end position="132"/>
    </location>
</feature>
<evidence type="ECO:0000313" key="3">
    <source>
        <dbReference type="EMBL" id="PIR41331.1"/>
    </source>
</evidence>
<gene>
    <name evidence="3" type="ORF">COV31_01750</name>
</gene>
<keyword evidence="1" id="KW-0472">Membrane</keyword>
<evidence type="ECO:0000313" key="4">
    <source>
        <dbReference type="Proteomes" id="UP000230232"/>
    </source>
</evidence>
<comment type="caution">
    <text evidence="3">The sequence shown here is derived from an EMBL/GenBank/DDBJ whole genome shotgun (WGS) entry which is preliminary data.</text>
</comment>
<feature type="transmembrane region" description="Helical" evidence="1">
    <location>
        <begin position="58"/>
        <end position="85"/>
    </location>
</feature>
<proteinExistence type="predicted"/>
<dbReference type="SUPFAM" id="SSF101307">
    <property type="entry name" value="YutG-like"/>
    <property type="match status" value="1"/>
</dbReference>
<dbReference type="InterPro" id="IPR026037">
    <property type="entry name" value="PgpA"/>
</dbReference>
<feature type="domain" description="YutG/PgpA" evidence="2">
    <location>
        <begin position="35"/>
        <end position="172"/>
    </location>
</feature>
<keyword evidence="1" id="KW-1133">Transmembrane helix</keyword>
<accession>A0A2H0R476</accession>
<dbReference type="InterPro" id="IPR036681">
    <property type="entry name" value="PgpA-like_sf"/>
</dbReference>
<dbReference type="InterPro" id="IPR007686">
    <property type="entry name" value="YutG/PgpA"/>
</dbReference>
<keyword evidence="1" id="KW-0812">Transmembrane</keyword>